<name>A0A8X6VN26_TRICX</name>
<keyword evidence="2" id="KW-0067">ATP-binding</keyword>
<dbReference type="InterPro" id="IPR027417">
    <property type="entry name" value="P-loop_NTPase"/>
</dbReference>
<dbReference type="GO" id="GO:0007015">
    <property type="term" value="P:actin filament organization"/>
    <property type="evidence" value="ECO:0007669"/>
    <property type="project" value="TreeGrafter"/>
</dbReference>
<dbReference type="SMART" id="SM00242">
    <property type="entry name" value="MYSc"/>
    <property type="match status" value="1"/>
</dbReference>
<evidence type="ECO:0000256" key="6">
    <source>
        <dbReference type="PROSITE-ProRule" id="PRU00782"/>
    </source>
</evidence>
<evidence type="ECO:0000256" key="3">
    <source>
        <dbReference type="ARBA" id="ARBA00023123"/>
    </source>
</evidence>
<evidence type="ECO:0000256" key="2">
    <source>
        <dbReference type="ARBA" id="ARBA00022840"/>
    </source>
</evidence>
<dbReference type="InterPro" id="IPR001609">
    <property type="entry name" value="Myosin_head_motor_dom-like"/>
</dbReference>
<dbReference type="GO" id="GO:0051015">
    <property type="term" value="F:actin filament binding"/>
    <property type="evidence" value="ECO:0007669"/>
    <property type="project" value="TreeGrafter"/>
</dbReference>
<dbReference type="PROSITE" id="PS51456">
    <property type="entry name" value="MYOSIN_MOTOR"/>
    <property type="match status" value="1"/>
</dbReference>
<keyword evidence="9" id="KW-1185">Reference proteome</keyword>
<keyword evidence="1" id="KW-0547">Nucleotide-binding</keyword>
<dbReference type="Proteomes" id="UP000887159">
    <property type="component" value="Unassembled WGS sequence"/>
</dbReference>
<dbReference type="PRINTS" id="PR00193">
    <property type="entry name" value="MYOSINHEAVY"/>
</dbReference>
<dbReference type="PANTHER" id="PTHR13140:SF802">
    <property type="entry name" value="UNCONVENTIONAL MYOSIN-IB ISOFORM X1"/>
    <property type="match status" value="1"/>
</dbReference>
<comment type="similarity">
    <text evidence="6">Belongs to the TRAFAC class myosin-kinesin ATPase superfamily. Myosin family.</text>
</comment>
<dbReference type="InterPro" id="IPR036961">
    <property type="entry name" value="Kinesin_motor_dom_sf"/>
</dbReference>
<dbReference type="AlphaFoldDB" id="A0A8X6VN26"/>
<feature type="domain" description="Myosin motor" evidence="7">
    <location>
        <begin position="1"/>
        <end position="173"/>
    </location>
</feature>
<dbReference type="GO" id="GO:0005524">
    <property type="term" value="F:ATP binding"/>
    <property type="evidence" value="ECO:0007669"/>
    <property type="project" value="UniProtKB-KW"/>
</dbReference>
<accession>A0A8X6VN26</accession>
<dbReference type="GO" id="GO:0006897">
    <property type="term" value="P:endocytosis"/>
    <property type="evidence" value="ECO:0007669"/>
    <property type="project" value="TreeGrafter"/>
</dbReference>
<protein>
    <submittedName>
        <fullName evidence="8">Unconventional myosin-Ib</fullName>
    </submittedName>
</protein>
<dbReference type="GO" id="GO:0005902">
    <property type="term" value="C:microvillus"/>
    <property type="evidence" value="ECO:0007669"/>
    <property type="project" value="TreeGrafter"/>
</dbReference>
<evidence type="ECO:0000256" key="5">
    <source>
        <dbReference type="ARBA" id="ARBA00023203"/>
    </source>
</evidence>
<gene>
    <name evidence="8" type="primary">Myo1b</name>
    <name evidence="8" type="ORF">TNCV_4648411</name>
</gene>
<dbReference type="GO" id="GO:0016459">
    <property type="term" value="C:myosin complex"/>
    <property type="evidence" value="ECO:0007669"/>
    <property type="project" value="UniProtKB-KW"/>
</dbReference>
<dbReference type="GO" id="GO:0005886">
    <property type="term" value="C:plasma membrane"/>
    <property type="evidence" value="ECO:0007669"/>
    <property type="project" value="TreeGrafter"/>
</dbReference>
<proteinExistence type="inferred from homology"/>
<evidence type="ECO:0000256" key="1">
    <source>
        <dbReference type="ARBA" id="ARBA00022741"/>
    </source>
</evidence>
<comment type="caution">
    <text evidence="8">The sequence shown here is derived from an EMBL/GenBank/DDBJ whole genome shotgun (WGS) entry which is preliminary data.</text>
</comment>
<dbReference type="SUPFAM" id="SSF52540">
    <property type="entry name" value="P-loop containing nucleoside triphosphate hydrolases"/>
    <property type="match status" value="1"/>
</dbReference>
<evidence type="ECO:0000256" key="4">
    <source>
        <dbReference type="ARBA" id="ARBA00023175"/>
    </source>
</evidence>
<keyword evidence="3 6" id="KW-0518">Myosin</keyword>
<dbReference type="Gene3D" id="3.40.850.10">
    <property type="entry name" value="Kinesin motor domain"/>
    <property type="match status" value="1"/>
</dbReference>
<sequence length="212" mass="24593">MFLSVFGDGSKDAQLSYEDDLRRTMFTSIDKAKRIGKRKCIGMLDIYGFEVLEFNSFEQLIINYCNEKLQQILIELTLKAEQEEYIREGIQWEHIDYFNNAVICDLIEKNHHGILALLDEECLRPGPVSDETFLYKLTQACQDNPYFESRGCRNFIADSTLPHHSFRVRHYAGAGQRWGLHLCWGPTFTQRPRASRSLKTSLATTADKQEIE</sequence>
<evidence type="ECO:0000313" key="8">
    <source>
        <dbReference type="EMBL" id="GFY19669.1"/>
    </source>
</evidence>
<organism evidence="8 9">
    <name type="scientific">Trichonephila clavipes</name>
    <name type="common">Golden silk orbweaver</name>
    <name type="synonym">Nephila clavipes</name>
    <dbReference type="NCBI Taxonomy" id="2585209"/>
    <lineage>
        <taxon>Eukaryota</taxon>
        <taxon>Metazoa</taxon>
        <taxon>Ecdysozoa</taxon>
        <taxon>Arthropoda</taxon>
        <taxon>Chelicerata</taxon>
        <taxon>Arachnida</taxon>
        <taxon>Araneae</taxon>
        <taxon>Araneomorphae</taxon>
        <taxon>Entelegynae</taxon>
        <taxon>Araneoidea</taxon>
        <taxon>Nephilidae</taxon>
        <taxon>Trichonephila</taxon>
    </lineage>
</organism>
<dbReference type="Gene3D" id="1.20.58.530">
    <property type="match status" value="1"/>
</dbReference>
<comment type="caution">
    <text evidence="6">Lacks conserved residue(s) required for the propagation of feature annotation.</text>
</comment>
<keyword evidence="4" id="KW-0505">Motor protein</keyword>
<dbReference type="PANTHER" id="PTHR13140">
    <property type="entry name" value="MYOSIN"/>
    <property type="match status" value="1"/>
</dbReference>
<keyword evidence="5 6" id="KW-0009">Actin-binding</keyword>
<evidence type="ECO:0000313" key="9">
    <source>
        <dbReference type="Proteomes" id="UP000887159"/>
    </source>
</evidence>
<evidence type="ECO:0000259" key="7">
    <source>
        <dbReference type="PROSITE" id="PS51456"/>
    </source>
</evidence>
<dbReference type="GO" id="GO:0030048">
    <property type="term" value="P:actin filament-based movement"/>
    <property type="evidence" value="ECO:0007669"/>
    <property type="project" value="TreeGrafter"/>
</dbReference>
<dbReference type="Pfam" id="PF00063">
    <property type="entry name" value="Myosin_head"/>
    <property type="match status" value="1"/>
</dbReference>
<dbReference type="GO" id="GO:0005737">
    <property type="term" value="C:cytoplasm"/>
    <property type="evidence" value="ECO:0007669"/>
    <property type="project" value="TreeGrafter"/>
</dbReference>
<dbReference type="GO" id="GO:0000146">
    <property type="term" value="F:microfilament motor activity"/>
    <property type="evidence" value="ECO:0007669"/>
    <property type="project" value="TreeGrafter"/>
</dbReference>
<dbReference type="EMBL" id="BMAU01021353">
    <property type="protein sequence ID" value="GFY19669.1"/>
    <property type="molecule type" value="Genomic_DNA"/>
</dbReference>
<reference evidence="8" key="1">
    <citation type="submission" date="2020-08" db="EMBL/GenBank/DDBJ databases">
        <title>Multicomponent nature underlies the extraordinary mechanical properties of spider dragline silk.</title>
        <authorList>
            <person name="Kono N."/>
            <person name="Nakamura H."/>
            <person name="Mori M."/>
            <person name="Yoshida Y."/>
            <person name="Ohtoshi R."/>
            <person name="Malay A.D."/>
            <person name="Moran D.A.P."/>
            <person name="Tomita M."/>
            <person name="Numata K."/>
            <person name="Arakawa K."/>
        </authorList>
    </citation>
    <scope>NUCLEOTIDE SEQUENCE</scope>
</reference>